<dbReference type="AlphaFoldDB" id="A0A1W1XRH4"/>
<dbReference type="SUPFAM" id="SSF55257">
    <property type="entry name" value="RBP11-like subunits of RNA polymerase"/>
    <property type="match status" value="1"/>
</dbReference>
<dbReference type="Proteomes" id="UP000192783">
    <property type="component" value="Unassembled WGS sequence"/>
</dbReference>
<evidence type="ECO:0000256" key="2">
    <source>
        <dbReference type="ARBA" id="ARBA00012418"/>
    </source>
</evidence>
<feature type="region of interest" description="Alpha N-terminal domain (alpha-NTD)" evidence="11">
    <location>
        <begin position="1"/>
        <end position="233"/>
    </location>
</feature>
<evidence type="ECO:0000256" key="1">
    <source>
        <dbReference type="ARBA" id="ARBA00007123"/>
    </source>
</evidence>
<evidence type="ECO:0000256" key="10">
    <source>
        <dbReference type="ARBA" id="ARBA00048552"/>
    </source>
</evidence>
<feature type="domain" description="DNA-directed RNA polymerase RpoA/D/Rpb3-type" evidence="12">
    <location>
        <begin position="25"/>
        <end position="232"/>
    </location>
</feature>
<dbReference type="FunFam" id="1.10.150.20:FF:000001">
    <property type="entry name" value="DNA-directed RNA polymerase subunit alpha"/>
    <property type="match status" value="1"/>
</dbReference>
<comment type="catalytic activity">
    <reaction evidence="10 11">
        <text>RNA(n) + a ribonucleoside 5'-triphosphate = RNA(n+1) + diphosphate</text>
        <dbReference type="Rhea" id="RHEA:21248"/>
        <dbReference type="Rhea" id="RHEA-COMP:14527"/>
        <dbReference type="Rhea" id="RHEA-COMP:17342"/>
        <dbReference type="ChEBI" id="CHEBI:33019"/>
        <dbReference type="ChEBI" id="CHEBI:61557"/>
        <dbReference type="ChEBI" id="CHEBI:140395"/>
        <dbReference type="EC" id="2.7.7.6"/>
    </reaction>
</comment>
<feature type="region of interest" description="Alpha C-terminal domain (alpha-CTD)" evidence="11">
    <location>
        <begin position="250"/>
        <end position="336"/>
    </location>
</feature>
<comment type="function">
    <text evidence="11">DNA-dependent RNA polymerase catalyzes the transcription of DNA into RNA using the four ribonucleoside triphosphates as substrates.</text>
</comment>
<dbReference type="InterPro" id="IPR036603">
    <property type="entry name" value="RBP11-like"/>
</dbReference>
<evidence type="ECO:0000256" key="4">
    <source>
        <dbReference type="ARBA" id="ARBA00022478"/>
    </source>
</evidence>
<comment type="similarity">
    <text evidence="1 11">Belongs to the RNA polymerase alpha chain family.</text>
</comment>
<keyword evidence="6 11" id="KW-0548">Nucleotidyltransferase</keyword>
<dbReference type="FunFam" id="2.170.120.12:FF:000001">
    <property type="entry name" value="DNA-directed RNA polymerase subunit alpha"/>
    <property type="match status" value="1"/>
</dbReference>
<dbReference type="Pfam" id="PF01193">
    <property type="entry name" value="RNA_pol_L"/>
    <property type="match status" value="1"/>
</dbReference>
<keyword evidence="5 11" id="KW-0808">Transferase</keyword>
<accession>A0A1W1XRH4</accession>
<dbReference type="SUPFAM" id="SSF56553">
    <property type="entry name" value="Insert subdomain of RNA polymerase alpha subunit"/>
    <property type="match status" value="1"/>
</dbReference>
<dbReference type="Pfam" id="PF01000">
    <property type="entry name" value="RNA_pol_A_bac"/>
    <property type="match status" value="1"/>
</dbReference>
<dbReference type="HAMAP" id="MF_00059">
    <property type="entry name" value="RNApol_bact_RpoA"/>
    <property type="match status" value="1"/>
</dbReference>
<dbReference type="SUPFAM" id="SSF47789">
    <property type="entry name" value="C-terminal domain of RNA polymerase alpha subunit"/>
    <property type="match status" value="1"/>
</dbReference>
<evidence type="ECO:0000256" key="3">
    <source>
        <dbReference type="ARBA" id="ARBA00015972"/>
    </source>
</evidence>
<evidence type="ECO:0000259" key="12">
    <source>
        <dbReference type="SMART" id="SM00662"/>
    </source>
</evidence>
<evidence type="ECO:0000256" key="8">
    <source>
        <dbReference type="ARBA" id="ARBA00032524"/>
    </source>
</evidence>
<dbReference type="OrthoDB" id="9805706at2"/>
<dbReference type="GO" id="GO:0006351">
    <property type="term" value="P:DNA-templated transcription"/>
    <property type="evidence" value="ECO:0007669"/>
    <property type="project" value="UniProtKB-UniRule"/>
</dbReference>
<evidence type="ECO:0000256" key="5">
    <source>
        <dbReference type="ARBA" id="ARBA00022679"/>
    </source>
</evidence>
<dbReference type="GO" id="GO:0003677">
    <property type="term" value="F:DNA binding"/>
    <property type="evidence" value="ECO:0007669"/>
    <property type="project" value="UniProtKB-UniRule"/>
</dbReference>
<dbReference type="CDD" id="cd06928">
    <property type="entry name" value="RNAP_alpha_NTD"/>
    <property type="match status" value="1"/>
</dbReference>
<dbReference type="NCBIfam" id="NF003513">
    <property type="entry name" value="PRK05182.1-2"/>
    <property type="match status" value="1"/>
</dbReference>
<dbReference type="GO" id="GO:0005737">
    <property type="term" value="C:cytoplasm"/>
    <property type="evidence" value="ECO:0007669"/>
    <property type="project" value="UniProtKB-ARBA"/>
</dbReference>
<dbReference type="NCBIfam" id="NF003519">
    <property type="entry name" value="PRK05182.2-5"/>
    <property type="match status" value="1"/>
</dbReference>
<dbReference type="GO" id="GO:0046983">
    <property type="term" value="F:protein dimerization activity"/>
    <property type="evidence" value="ECO:0007669"/>
    <property type="project" value="InterPro"/>
</dbReference>
<name>A0A1W1XRH4_9BACT</name>
<dbReference type="STRING" id="1121390.SAMN02746041_02536"/>
<dbReference type="Gene3D" id="1.10.150.20">
    <property type="entry name" value="5' to 3' exonuclease, C-terminal subdomain"/>
    <property type="match status" value="1"/>
</dbReference>
<evidence type="ECO:0000313" key="13">
    <source>
        <dbReference type="EMBL" id="SMC26108.1"/>
    </source>
</evidence>
<keyword evidence="4 11" id="KW-0240">DNA-directed RNA polymerase</keyword>
<dbReference type="Gene3D" id="2.170.120.12">
    <property type="entry name" value="DNA-directed RNA polymerase, insert domain"/>
    <property type="match status" value="1"/>
</dbReference>
<sequence>MEKNWRELIRPRRLEVEAGEDPSRYAKFTCEPLERGFGTTLGNALRRVLLSSLRGAAITAVKIDGVQHEFSSAPGVVDDVTEIILNLKEVRLRLDGDGPKQLVLEKEGEGLVTAGDMQGDSSVTILNKDLPICTLAKDGKIRMELRVDEGKGYVPADWDSEATETIGMIPIDAIYSPVRKVSYNVTQARVGQRTDYDKLTMEIWTDGSVSPEDALALAAKILKEQLSVFINFEEYELPVEEGEEEEEPAFNENLFRSVDELELSVRSANCLKNADIRYIGELVQKTEAEMLKTKNFGRKSLNEIKEILAEMGLSLGMQLENFPSREEIAQRRKEEE</sequence>
<dbReference type="EC" id="2.7.7.6" evidence="2 11"/>
<dbReference type="EMBL" id="FWXF01000015">
    <property type="protein sequence ID" value="SMC26108.1"/>
    <property type="molecule type" value="Genomic_DNA"/>
</dbReference>
<evidence type="ECO:0000256" key="6">
    <source>
        <dbReference type="ARBA" id="ARBA00022695"/>
    </source>
</evidence>
<evidence type="ECO:0000313" key="14">
    <source>
        <dbReference type="Proteomes" id="UP000192783"/>
    </source>
</evidence>
<keyword evidence="14" id="KW-1185">Reference proteome</keyword>
<comment type="subunit">
    <text evidence="11">Homodimer. The RNAP catalytic core consists of 2 alpha, 1 beta, 1 beta' and 1 omega subunit. When a sigma factor is associated with the core the holoenzyme is formed, which can initiate transcription.</text>
</comment>
<reference evidence="13 14" key="1">
    <citation type="submission" date="2017-04" db="EMBL/GenBank/DDBJ databases">
        <authorList>
            <person name="Afonso C.L."/>
            <person name="Miller P.J."/>
            <person name="Scott M.A."/>
            <person name="Spackman E."/>
            <person name="Goraichik I."/>
            <person name="Dimitrov K.M."/>
            <person name="Suarez D.L."/>
            <person name="Swayne D.E."/>
        </authorList>
    </citation>
    <scope>NUCLEOTIDE SEQUENCE [LARGE SCALE GENOMIC DNA]</scope>
    <source>
        <strain evidence="13 14">DSM 13146</strain>
    </source>
</reference>
<dbReference type="GO" id="GO:0000428">
    <property type="term" value="C:DNA-directed RNA polymerase complex"/>
    <property type="evidence" value="ECO:0007669"/>
    <property type="project" value="UniProtKB-KW"/>
</dbReference>
<proteinExistence type="inferred from homology"/>
<organism evidence="13 14">
    <name type="scientific">Desulfacinum hydrothermale DSM 13146</name>
    <dbReference type="NCBI Taxonomy" id="1121390"/>
    <lineage>
        <taxon>Bacteria</taxon>
        <taxon>Pseudomonadati</taxon>
        <taxon>Thermodesulfobacteriota</taxon>
        <taxon>Syntrophobacteria</taxon>
        <taxon>Syntrophobacterales</taxon>
        <taxon>Syntrophobacteraceae</taxon>
        <taxon>Desulfacinum</taxon>
    </lineage>
</organism>
<dbReference type="GO" id="GO:0003899">
    <property type="term" value="F:DNA-directed RNA polymerase activity"/>
    <property type="evidence" value="ECO:0007669"/>
    <property type="project" value="UniProtKB-UniRule"/>
</dbReference>
<evidence type="ECO:0000256" key="11">
    <source>
        <dbReference type="HAMAP-Rule" id="MF_00059"/>
    </source>
</evidence>
<dbReference type="Pfam" id="PF03118">
    <property type="entry name" value="RNA_pol_A_CTD"/>
    <property type="match status" value="1"/>
</dbReference>
<dbReference type="InterPro" id="IPR011773">
    <property type="entry name" value="DNA-dir_RpoA"/>
</dbReference>
<dbReference type="InterPro" id="IPR036643">
    <property type="entry name" value="RNApol_insert_sf"/>
</dbReference>
<comment type="domain">
    <text evidence="11">The N-terminal domain is essential for RNAP assembly and basal transcription, whereas the C-terminal domain is involved in interaction with transcriptional regulators and with upstream promoter elements.</text>
</comment>
<dbReference type="InterPro" id="IPR011262">
    <property type="entry name" value="DNA-dir_RNA_pol_insert"/>
</dbReference>
<dbReference type="InterPro" id="IPR011260">
    <property type="entry name" value="RNAP_asu_C"/>
</dbReference>
<dbReference type="Gene3D" id="3.30.1360.10">
    <property type="entry name" value="RNA polymerase, RBP11-like subunit"/>
    <property type="match status" value="1"/>
</dbReference>
<evidence type="ECO:0000256" key="9">
    <source>
        <dbReference type="ARBA" id="ARBA00033070"/>
    </source>
</evidence>
<dbReference type="NCBIfam" id="TIGR02027">
    <property type="entry name" value="rpoA"/>
    <property type="match status" value="1"/>
</dbReference>
<protein>
    <recommendedName>
        <fullName evidence="3 11">DNA-directed RNA polymerase subunit alpha</fullName>
        <shortName evidence="11">RNAP subunit alpha</shortName>
        <ecNumber evidence="2 11">2.7.7.6</ecNumber>
    </recommendedName>
    <alternativeName>
        <fullName evidence="9 11">RNA polymerase subunit alpha</fullName>
    </alternativeName>
    <alternativeName>
        <fullName evidence="8 11">Transcriptase subunit alpha</fullName>
    </alternativeName>
</protein>
<dbReference type="InterPro" id="IPR011263">
    <property type="entry name" value="DNA-dir_RNA_pol_RpoA/D/Rpb3"/>
</dbReference>
<dbReference type="SMART" id="SM00662">
    <property type="entry name" value="RPOLD"/>
    <property type="match status" value="1"/>
</dbReference>
<dbReference type="RefSeq" id="WP_084058388.1">
    <property type="nucleotide sequence ID" value="NZ_FWXF01000015.1"/>
</dbReference>
<keyword evidence="7 11" id="KW-0804">Transcription</keyword>
<gene>
    <name evidence="11" type="primary">rpoA</name>
    <name evidence="13" type="ORF">SAMN02746041_02536</name>
</gene>
<evidence type="ECO:0000256" key="7">
    <source>
        <dbReference type="ARBA" id="ARBA00023163"/>
    </source>
</evidence>